<organism evidence="1">
    <name type="scientific">Deinococcus sonorensis KR-87</name>
    <dbReference type="NCBI Taxonomy" id="694439"/>
    <lineage>
        <taxon>Bacteria</taxon>
        <taxon>Thermotogati</taxon>
        <taxon>Deinococcota</taxon>
        <taxon>Deinococci</taxon>
        <taxon>Deinococcales</taxon>
        <taxon>Deinococcaceae</taxon>
        <taxon>Deinococcus</taxon>
    </lineage>
</organism>
<name>A0AAU7UCL7_9DEIO</name>
<gene>
    <name evidence="1" type="ORF">ABOD76_07425</name>
</gene>
<protein>
    <submittedName>
        <fullName evidence="1">Uncharacterized protein</fullName>
    </submittedName>
</protein>
<sequence>MNEQLQQTLNALQGGVTSLDASTAASNVSSWHQTLNGVPGAETLVSHLGRLQEALTSGDLQGAAALLPGLSSETERLASSAPAADQDGLRQLAAALRG</sequence>
<dbReference type="AlphaFoldDB" id="A0AAU7UCL7"/>
<accession>A0AAU7UCL7</accession>
<evidence type="ECO:0000313" key="1">
    <source>
        <dbReference type="EMBL" id="XBV86123.1"/>
    </source>
</evidence>
<dbReference type="KEGG" id="dsc:ABOD76_07425"/>
<proteinExistence type="predicted"/>
<dbReference type="EMBL" id="CP158299">
    <property type="protein sequence ID" value="XBV86123.1"/>
    <property type="molecule type" value="Genomic_DNA"/>
</dbReference>
<reference evidence="1" key="1">
    <citation type="submission" date="2024-06" db="EMBL/GenBank/DDBJ databases">
        <title>Draft Genome Sequence of Deinococcus sonorensis Type Strain KR-87, a Biofilm Producing Representative of the Genus Deinococcus.</title>
        <authorList>
            <person name="Boren L.S."/>
            <person name="Grosso R.A."/>
            <person name="Hugenberg-Cox A.N."/>
            <person name="Hill J.T.E."/>
            <person name="Albert C.M."/>
            <person name="Tuohy J.M."/>
        </authorList>
    </citation>
    <scope>NUCLEOTIDE SEQUENCE</scope>
    <source>
        <strain evidence="1">KR-87</strain>
    </source>
</reference>
<dbReference type="RefSeq" id="WP_350244175.1">
    <property type="nucleotide sequence ID" value="NZ_CP158299.1"/>
</dbReference>